<reference evidence="2 3" key="1">
    <citation type="journal article" date="2015" name="J. Microbiol.">
        <title>Sphingosinicella ginsenosidimutans sp. nov., with ginsenoside converting activity.</title>
        <authorList>
            <person name="Kim J.K."/>
            <person name="Kang M.S."/>
            <person name="Park S.C."/>
            <person name="Kim K.M."/>
            <person name="Choi K."/>
            <person name="Yoon M.H."/>
            <person name="Im W.T."/>
        </authorList>
    </citation>
    <scope>NUCLEOTIDE SEQUENCE [LARGE SCALE GENOMIC DNA]</scope>
    <source>
        <strain evidence="2 3">BS-11</strain>
    </source>
</reference>
<accession>A0A5C6TS42</accession>
<name>A0A5C6TS42_9SPHN</name>
<evidence type="ECO:0000256" key="1">
    <source>
        <dbReference type="SAM" id="MobiDB-lite"/>
    </source>
</evidence>
<dbReference type="EMBL" id="VOQQ01000001">
    <property type="protein sequence ID" value="TXC63056.1"/>
    <property type="molecule type" value="Genomic_DNA"/>
</dbReference>
<dbReference type="Proteomes" id="UP000321249">
    <property type="component" value="Unassembled WGS sequence"/>
</dbReference>
<sequence>MRRGAPLLILAAIAASGCSRSHAPIDNGPRVHLSTTDPERNLAAVLRFVRATCLADVATPAEIAGAIEAQRWPADEVAASAGQPVTVRELEHGRIAYSALPIEVAGGRFGDCQLELDGTVAPSLDRLRAALPALLRGPGLRTVEGRPGETVWRWQPAPDQDREVSLSATAPATAGARPGIKIHVSSSEYTLQSPPPTTTDTGVDPGANVVRPAPVPAPDQVPVVAPPPPPAPGSSRWGNSTAPQ</sequence>
<evidence type="ECO:0000313" key="3">
    <source>
        <dbReference type="Proteomes" id="UP000321249"/>
    </source>
</evidence>
<dbReference type="RefSeq" id="WP_147042457.1">
    <property type="nucleotide sequence ID" value="NZ_BAABIR010000002.1"/>
</dbReference>
<comment type="caution">
    <text evidence="2">The sequence shown here is derived from an EMBL/GenBank/DDBJ whole genome shotgun (WGS) entry which is preliminary data.</text>
</comment>
<keyword evidence="3" id="KW-1185">Reference proteome</keyword>
<gene>
    <name evidence="2" type="ORF">FRZ32_04880</name>
</gene>
<dbReference type="PROSITE" id="PS51257">
    <property type="entry name" value="PROKAR_LIPOPROTEIN"/>
    <property type="match status" value="1"/>
</dbReference>
<evidence type="ECO:0000313" key="2">
    <source>
        <dbReference type="EMBL" id="TXC63056.1"/>
    </source>
</evidence>
<feature type="compositionally biased region" description="Low complexity" evidence="1">
    <location>
        <begin position="198"/>
        <end position="212"/>
    </location>
</feature>
<proteinExistence type="predicted"/>
<feature type="compositionally biased region" description="Pro residues" evidence="1">
    <location>
        <begin position="213"/>
        <end position="232"/>
    </location>
</feature>
<dbReference type="AlphaFoldDB" id="A0A5C6TS42"/>
<protein>
    <recommendedName>
        <fullName evidence="4">Lipoprotein</fullName>
    </recommendedName>
</protein>
<organism evidence="2 3">
    <name type="scientific">Allosphingosinicella ginsenosidimutans</name>
    <dbReference type="NCBI Taxonomy" id="1176539"/>
    <lineage>
        <taxon>Bacteria</taxon>
        <taxon>Pseudomonadati</taxon>
        <taxon>Pseudomonadota</taxon>
        <taxon>Alphaproteobacteria</taxon>
        <taxon>Sphingomonadales</taxon>
        <taxon>Sphingomonadaceae</taxon>
        <taxon>Allosphingosinicella</taxon>
    </lineage>
</organism>
<feature type="region of interest" description="Disordered" evidence="1">
    <location>
        <begin position="187"/>
        <end position="244"/>
    </location>
</feature>
<evidence type="ECO:0008006" key="4">
    <source>
        <dbReference type="Google" id="ProtNLM"/>
    </source>
</evidence>